<dbReference type="InterPro" id="IPR036388">
    <property type="entry name" value="WH-like_DNA-bd_sf"/>
</dbReference>
<dbReference type="GO" id="GO:0003700">
    <property type="term" value="F:DNA-binding transcription factor activity"/>
    <property type="evidence" value="ECO:0007669"/>
    <property type="project" value="InterPro"/>
</dbReference>
<dbReference type="InterPro" id="IPR000835">
    <property type="entry name" value="HTH_MarR-typ"/>
</dbReference>
<sequence>MVLKAISRKNADVVLYALKDNELYFNQLQKETNLNPSTLNTILNDLISADLVERRKEGKDIALPKTYYRITIYGLKALGFYELNMEIENMKKRNAGSRNSINVENNHGTVINEVKTDSLVINNNPKDNSKKK</sequence>
<name>A0A7J9NZ79_METMI</name>
<protein>
    <submittedName>
        <fullName evidence="2">DNA-binding HxlR family transcriptional regulator</fullName>
    </submittedName>
</protein>
<comment type="caution">
    <text evidence="2">The sequence shown here is derived from an EMBL/GenBank/DDBJ whole genome shotgun (WGS) entry which is preliminary data.</text>
</comment>
<organism evidence="2 3">
    <name type="scientific">Methanococcus maripaludis</name>
    <name type="common">Methanococcus deltae</name>
    <dbReference type="NCBI Taxonomy" id="39152"/>
    <lineage>
        <taxon>Archaea</taxon>
        <taxon>Methanobacteriati</taxon>
        <taxon>Methanobacteriota</taxon>
        <taxon>Methanomada group</taxon>
        <taxon>Methanococci</taxon>
        <taxon>Methanococcales</taxon>
        <taxon>Methanococcaceae</taxon>
        <taxon>Methanococcus</taxon>
    </lineage>
</organism>
<dbReference type="Proteomes" id="UP000522365">
    <property type="component" value="Unassembled WGS sequence"/>
</dbReference>
<dbReference type="Pfam" id="PF12802">
    <property type="entry name" value="MarR_2"/>
    <property type="match status" value="1"/>
</dbReference>
<reference evidence="2 3" key="1">
    <citation type="submission" date="2020-07" db="EMBL/GenBank/DDBJ databases">
        <title>Genomic Encyclopedia of Type Strains, Phase IV (KMG-V): Genome sequencing to study the core and pangenomes of soil and plant-associated prokaryotes.</title>
        <authorList>
            <person name="Whitman W."/>
        </authorList>
    </citation>
    <scope>NUCLEOTIDE SEQUENCE [LARGE SCALE GENOMIC DNA]</scope>
    <source>
        <strain evidence="2 3">S1</strain>
    </source>
</reference>
<dbReference type="GO" id="GO:0003677">
    <property type="term" value="F:DNA binding"/>
    <property type="evidence" value="ECO:0007669"/>
    <property type="project" value="UniProtKB-KW"/>
</dbReference>
<gene>
    <name evidence="2" type="ORF">HNP89_000947</name>
</gene>
<evidence type="ECO:0000313" key="2">
    <source>
        <dbReference type="EMBL" id="MBA2852990.1"/>
    </source>
</evidence>
<evidence type="ECO:0000313" key="3">
    <source>
        <dbReference type="Proteomes" id="UP000522365"/>
    </source>
</evidence>
<dbReference type="EMBL" id="JACDUK010000002">
    <property type="protein sequence ID" value="MBA2852990.1"/>
    <property type="molecule type" value="Genomic_DNA"/>
</dbReference>
<feature type="domain" description="HTH marR-type" evidence="1">
    <location>
        <begin position="14"/>
        <end position="60"/>
    </location>
</feature>
<dbReference type="Gene3D" id="1.10.10.10">
    <property type="entry name" value="Winged helix-like DNA-binding domain superfamily/Winged helix DNA-binding domain"/>
    <property type="match status" value="1"/>
</dbReference>
<dbReference type="SUPFAM" id="SSF46785">
    <property type="entry name" value="Winged helix' DNA-binding domain"/>
    <property type="match status" value="1"/>
</dbReference>
<proteinExistence type="predicted"/>
<accession>A0A7J9NZ79</accession>
<dbReference type="InterPro" id="IPR011991">
    <property type="entry name" value="ArsR-like_HTH"/>
</dbReference>
<keyword evidence="2" id="KW-0238">DNA-binding</keyword>
<evidence type="ECO:0000259" key="1">
    <source>
        <dbReference type="Pfam" id="PF12802"/>
    </source>
</evidence>
<dbReference type="RefSeq" id="WP_181504137.1">
    <property type="nucleotide sequence ID" value="NZ_JACDUK010000002.1"/>
</dbReference>
<dbReference type="CDD" id="cd00090">
    <property type="entry name" value="HTH_ARSR"/>
    <property type="match status" value="1"/>
</dbReference>
<dbReference type="AlphaFoldDB" id="A0A7J9NZ79"/>
<dbReference type="InterPro" id="IPR036390">
    <property type="entry name" value="WH_DNA-bd_sf"/>
</dbReference>